<protein>
    <recommendedName>
        <fullName evidence="10">Exonuclease V, mitochondrial</fullName>
    </recommendedName>
</protein>
<evidence type="ECO:0000313" key="9">
    <source>
        <dbReference type="Proteomes" id="UP000242814"/>
    </source>
</evidence>
<keyword evidence="6" id="KW-0378">Hydrolase</keyword>
<keyword evidence="6" id="KW-0269">Exonuclease</keyword>
<keyword evidence="4" id="KW-0411">Iron-sulfur</keyword>
<dbReference type="VEuPathDB" id="FungiDB:PABG_02446"/>
<dbReference type="Proteomes" id="UP000242814">
    <property type="component" value="Unassembled WGS sequence"/>
</dbReference>
<evidence type="ECO:0000256" key="2">
    <source>
        <dbReference type="ARBA" id="ARBA00009797"/>
    </source>
</evidence>
<evidence type="ECO:0000256" key="4">
    <source>
        <dbReference type="ARBA" id="ARBA00022485"/>
    </source>
</evidence>
<proteinExistence type="inferred from homology"/>
<gene>
    <name evidence="8" type="ORF">ACO22_03820</name>
</gene>
<evidence type="ECO:0000256" key="6">
    <source>
        <dbReference type="ARBA" id="ARBA00022839"/>
    </source>
</evidence>
<dbReference type="PANTHER" id="PTHR14464">
    <property type="entry name" value="EXONUCLEASE V"/>
    <property type="match status" value="1"/>
</dbReference>
<comment type="subunit">
    <text evidence="3">Monomer.</text>
</comment>
<reference evidence="8 9" key="1">
    <citation type="submission" date="2016-06" db="EMBL/GenBank/DDBJ databases">
        <authorList>
            <person name="Kjaerup R.B."/>
            <person name="Dalgaard T.S."/>
            <person name="Juul-Madsen H.R."/>
        </authorList>
    </citation>
    <scope>NUCLEOTIDE SEQUENCE [LARGE SCALE GENOMIC DNA]</scope>
    <source>
        <strain evidence="8 9">Pb300</strain>
    </source>
</reference>
<comment type="similarity">
    <text evidence="2">Belongs to the EXO5 family.</text>
</comment>
<feature type="region of interest" description="Disordered" evidence="7">
    <location>
        <begin position="588"/>
        <end position="624"/>
    </location>
</feature>
<dbReference type="GO" id="GO:0005739">
    <property type="term" value="C:mitochondrion"/>
    <property type="evidence" value="ECO:0007669"/>
    <property type="project" value="TreeGrafter"/>
</dbReference>
<comment type="cofactor">
    <cofactor evidence="1">
        <name>[4Fe-4S] cluster</name>
        <dbReference type="ChEBI" id="CHEBI:49883"/>
    </cofactor>
</comment>
<feature type="region of interest" description="Disordered" evidence="7">
    <location>
        <begin position="55"/>
        <end position="76"/>
    </location>
</feature>
<feature type="region of interest" description="Disordered" evidence="7">
    <location>
        <begin position="716"/>
        <end position="742"/>
    </location>
</feature>
<comment type="caution">
    <text evidence="8">The sequence shown here is derived from an EMBL/GenBank/DDBJ whole genome shotgun (WGS) entry which is preliminary data.</text>
</comment>
<dbReference type="PANTHER" id="PTHR14464:SF4">
    <property type="entry name" value="EXONUCLEASE V"/>
    <property type="match status" value="1"/>
</dbReference>
<dbReference type="GO" id="GO:0051539">
    <property type="term" value="F:4 iron, 4 sulfur cluster binding"/>
    <property type="evidence" value="ECO:0007669"/>
    <property type="project" value="UniProtKB-KW"/>
</dbReference>
<feature type="compositionally biased region" description="Basic and acidic residues" evidence="7">
    <location>
        <begin position="210"/>
        <end position="231"/>
    </location>
</feature>
<feature type="compositionally biased region" description="Polar residues" evidence="7">
    <location>
        <begin position="64"/>
        <end position="73"/>
    </location>
</feature>
<dbReference type="VEuPathDB" id="FungiDB:PADG_11161"/>
<evidence type="ECO:0000256" key="1">
    <source>
        <dbReference type="ARBA" id="ARBA00001966"/>
    </source>
</evidence>
<sequence>MDQPVPLDNFVLTSPPPPASALAPHFPQRLLGAPLSVSTTVPPLRLAPATALASQAESPIGDNSLDSAASSDYGSDFSPDELEELNLLLAKIRADHENSGTVPGSSSGAATPALAPVAVSASGDGSASLAAAAAAEITDQIPKIPVLLLPDIEDYAGVSSSRSHKVLGRIQWSFSSQRTGRGMPLFTDGRGRGRGRGRGNMEQGIGSWGAEHENSPEGRQKDRQRDREREMQQIAAEQNIQKASANGDSNGLVAQDKRSPLERFRTWPRKALSVTDLVSPAWCELQYWYTLTKFGRKRATPAMKQGTIVHKELEEQVHTTVPVEVMTKEDGWALRLWNVIQGLRTLRVSGMTREFEVWGNVDGEIVTGVIDQLSYECPDHELDALAEAHYADVRTSKSLFPEYQTSITEFFLSPVSGGRRLSDIGVPISEQNMAPSTTTPSTPSSLQGKIYLTDIKTRGKSSGSIPSLSSTSFRPTHVQLQLYYHFLTRLVTTDDVTIEAIASRYGLQTEQPFSDSFLAQIGDLDEELFDASHDLDVDYYPPSSGAEAGGEGSQPTSSLDSMAILLEHNSLSSLWKLMKSQLRLTFLPRNSKTPPTTIPMPYQSQPQPQPHPQAQPTNNLLQDTPSLTTLLSPVLTVTYMTPSTTSDEQMQHLGSRSFLFNPPSLYNYLADEMRWWRGQRPARGVQVMEAWKCRICEFREECSWRREMEERMAVYKRKKGEVRSESGKGKGNGNGEASLVAD</sequence>
<keyword evidence="5" id="KW-0540">Nuclease</keyword>
<accession>A0A1D2JF33</accession>
<dbReference type="GO" id="GO:0045145">
    <property type="term" value="F:single-stranded DNA 5'-3' DNA exonuclease activity"/>
    <property type="evidence" value="ECO:0007669"/>
    <property type="project" value="InterPro"/>
</dbReference>
<feature type="region of interest" description="Disordered" evidence="7">
    <location>
        <begin position="181"/>
        <end position="232"/>
    </location>
</feature>
<evidence type="ECO:0000256" key="3">
    <source>
        <dbReference type="ARBA" id="ARBA00011245"/>
    </source>
</evidence>
<dbReference type="AlphaFoldDB" id="A0A1D2JF33"/>
<dbReference type="GO" id="GO:0005634">
    <property type="term" value="C:nucleus"/>
    <property type="evidence" value="ECO:0007669"/>
    <property type="project" value="TreeGrafter"/>
</dbReference>
<dbReference type="EMBL" id="LZYO01000137">
    <property type="protein sequence ID" value="ODH29097.1"/>
    <property type="molecule type" value="Genomic_DNA"/>
</dbReference>
<keyword evidence="4" id="KW-0479">Metal-binding</keyword>
<evidence type="ECO:0008006" key="10">
    <source>
        <dbReference type="Google" id="ProtNLM"/>
    </source>
</evidence>
<dbReference type="Pfam" id="PF09810">
    <property type="entry name" value="Exo5"/>
    <property type="match status" value="1"/>
</dbReference>
<organism evidence="8 9">
    <name type="scientific">Paracoccidioides brasiliensis</name>
    <dbReference type="NCBI Taxonomy" id="121759"/>
    <lineage>
        <taxon>Eukaryota</taxon>
        <taxon>Fungi</taxon>
        <taxon>Dikarya</taxon>
        <taxon>Ascomycota</taxon>
        <taxon>Pezizomycotina</taxon>
        <taxon>Eurotiomycetes</taxon>
        <taxon>Eurotiomycetidae</taxon>
        <taxon>Onygenales</taxon>
        <taxon>Ajellomycetaceae</taxon>
        <taxon>Paracoccidioides</taxon>
    </lineage>
</organism>
<dbReference type="InterPro" id="IPR019190">
    <property type="entry name" value="EXOV"/>
</dbReference>
<evidence type="ECO:0000313" key="8">
    <source>
        <dbReference type="EMBL" id="ODH29097.1"/>
    </source>
</evidence>
<feature type="region of interest" description="Disordered" evidence="7">
    <location>
        <begin position="1"/>
        <end position="25"/>
    </location>
</feature>
<name>A0A1D2JF33_PARBR</name>
<keyword evidence="4" id="KW-0004">4Fe-4S</keyword>
<evidence type="ECO:0000256" key="5">
    <source>
        <dbReference type="ARBA" id="ARBA00022722"/>
    </source>
</evidence>
<keyword evidence="4" id="KW-0408">Iron</keyword>
<dbReference type="GO" id="GO:0036297">
    <property type="term" value="P:interstrand cross-link repair"/>
    <property type="evidence" value="ECO:0007669"/>
    <property type="project" value="TreeGrafter"/>
</dbReference>
<evidence type="ECO:0000256" key="7">
    <source>
        <dbReference type="SAM" id="MobiDB-lite"/>
    </source>
</evidence>